<protein>
    <submittedName>
        <fullName evidence="1">Uncharacterized protein</fullName>
    </submittedName>
</protein>
<sequence length="137" mass="15322">MSLHHEISFETEICDHLAAHDWLYAAGDAQAYDRASALFPVDVVDWIKTTQPTAWETLEKNHGAPVPASRDRWCCFPGDRWQECRTAHNPGTPAVCWCGPPRPEMDESPSFGLSARWPFFASHILPSSACLTARSII</sequence>
<name>A0A1I4S8G6_9PROT</name>
<accession>A0A1I4S8G6</accession>
<gene>
    <name evidence="1" type="ORF">SAMN05421880_12318</name>
</gene>
<reference evidence="1 2" key="1">
    <citation type="submission" date="2016-10" db="EMBL/GenBank/DDBJ databases">
        <authorList>
            <person name="de Groot N.N."/>
        </authorList>
    </citation>
    <scope>NUCLEOTIDE SEQUENCE [LARGE SCALE GENOMIC DNA]</scope>
    <source>
        <strain evidence="1 2">Nm146</strain>
    </source>
</reference>
<evidence type="ECO:0000313" key="1">
    <source>
        <dbReference type="EMBL" id="SFM60795.1"/>
    </source>
</evidence>
<dbReference type="STRING" id="52442.SAMN05421880_12318"/>
<keyword evidence="2" id="KW-1185">Reference proteome</keyword>
<dbReference type="RefSeq" id="WP_107789888.1">
    <property type="nucleotide sequence ID" value="NZ_FOUF01000023.1"/>
</dbReference>
<proteinExistence type="predicted"/>
<evidence type="ECO:0000313" key="2">
    <source>
        <dbReference type="Proteomes" id="UP000199561"/>
    </source>
</evidence>
<dbReference type="Proteomes" id="UP000199561">
    <property type="component" value="Unassembled WGS sequence"/>
</dbReference>
<dbReference type="AlphaFoldDB" id="A0A1I4S8G6"/>
<dbReference type="EMBL" id="FOUF01000023">
    <property type="protein sequence ID" value="SFM60795.1"/>
    <property type="molecule type" value="Genomic_DNA"/>
</dbReference>
<organism evidence="1 2">
    <name type="scientific">Nitrosomonas nitrosa</name>
    <dbReference type="NCBI Taxonomy" id="52442"/>
    <lineage>
        <taxon>Bacteria</taxon>
        <taxon>Pseudomonadati</taxon>
        <taxon>Pseudomonadota</taxon>
        <taxon>Betaproteobacteria</taxon>
        <taxon>Nitrosomonadales</taxon>
        <taxon>Nitrosomonadaceae</taxon>
        <taxon>Nitrosomonas</taxon>
    </lineage>
</organism>